<dbReference type="SMART" id="SM00028">
    <property type="entry name" value="TPR"/>
    <property type="match status" value="5"/>
</dbReference>
<feature type="region of interest" description="Disordered" evidence="2">
    <location>
        <begin position="1"/>
        <end position="143"/>
    </location>
</feature>
<feature type="compositionally biased region" description="Basic and acidic residues" evidence="2">
    <location>
        <begin position="132"/>
        <end position="142"/>
    </location>
</feature>
<organism evidence="3 4">
    <name type="scientific">Zasmidium cellare</name>
    <name type="common">Wine cellar mold</name>
    <name type="synonym">Racodium cellare</name>
    <dbReference type="NCBI Taxonomy" id="395010"/>
    <lineage>
        <taxon>Eukaryota</taxon>
        <taxon>Fungi</taxon>
        <taxon>Dikarya</taxon>
        <taxon>Ascomycota</taxon>
        <taxon>Pezizomycotina</taxon>
        <taxon>Dothideomycetes</taxon>
        <taxon>Dothideomycetidae</taxon>
        <taxon>Mycosphaerellales</taxon>
        <taxon>Mycosphaerellaceae</taxon>
        <taxon>Zasmidium</taxon>
    </lineage>
</organism>
<dbReference type="Gene3D" id="1.25.40.10">
    <property type="entry name" value="Tetratricopeptide repeat domain"/>
    <property type="match status" value="2"/>
</dbReference>
<feature type="repeat" description="TPR" evidence="1">
    <location>
        <begin position="1099"/>
        <end position="1132"/>
    </location>
</feature>
<dbReference type="PANTHER" id="PTHR23082">
    <property type="entry name" value="TRANSCRIPTION INITIATION FACTOR IIIC TFIIIC , POLYPEPTIDE 3-RELATED"/>
    <property type="match status" value="1"/>
</dbReference>
<sequence>MANPNQQNGSAGQIDYPEPSSENSMNPYPATNQSAYGPYAGSLSLGASAIPPSSYDSPFAFSTGQPTFGTVPEPQNGASQVDHHVTDFRSFTETPQPSNQLPRLAPRPPSNAAQPAAPATEVQKLAQQFQIRHGDPGSRFSEETSSFSLLKGYYADDDVGGRAAARRAYHAAMEGSRRATDPRYNTPDQNGGALDDAELVAMGYLPANATEDGTRTVTGRRRGRGGWKKFLKDTEHENLGAAIKPLRRGRGGHQRGGKGSRGPRRKKATDPGPEFRTYMAKANKAKLDNNIDAALDFARQAIGANPEIYQAHVLLSELLRDRGDLGDLELSVQTLWIGAQSARTPEAWSLTSDRILDLAGEARSWARIKSAIDCLSEALRLQTPLKYDKELELEIRAKKFELHKELNDSKGARHDCKNILKQWPKKTYYLHEYARLCAAWGDASELVKAKEAYDHAFDLYRDEEQFGEVGVDPLDQWSHLNIYLEVVHDLNIPWEGLAMAKRLARWFLGRKEESFWDRFKEDDREFDEGNERRNFVSEFQMGLASRDMDRFGTGMPIEIKVRMGLLRIKCGMHCYEEGLRHFRSLLNYRDWIKDYYEPFQQVAACLRKIGFMKEAAEFYDCLRKIGDEDDDRDEILDDNTWITIATCYQALERTKDAIAVYELVRLRKGNGYTKVCAKLAKLYEDGGETDKARFLCNELIFLNRRDLLIDAGVQMVPPSTKAQPPPFKIVRPDMSKVFPLLRPKPVVPLRELRPNGVPNVLPGGQGTFSNFNLKGPVSAPVKLLPAPKDQPESPAPELPTKKRKRKKRSALQNIVGDVEDPQGAQADEPPIKRPKLQKPIGPKKPTRKELRTQEIQDAETRVSAHYNLVKMHWEALKEGKDEEAIEQWIEAANNMLDDFSSMRVFFPERDKTIRLRPGHDPVSTPFTKDSRRSTLTAPDAFLGITFVEWHHVFVDLAIIYANSGEQERCYRIVKDVLFGANVFFQDDDINWTSFAVGLYCGFAFNDSEYLIALARQIIVKNNFRGGMAFQLLAAVNRFAFGNNWFSAGPTQKFMLRMVKQFDYMVMPEEIREKHDWSIHKNALADRAKKFTHENAELDAGILLTYGHMVAVANHSHSALPYYYRALALQPENICVNLSIACMWIQNSMKRQTENRQFGITQGLTFLYRYYDLRVASGKACHRQEAEYNVGRTWHQLGLTHLAVPAYERVLGLSEAVRKERTESVQKSEEPIEVEGEDFAMEAAYALQNIFAVAGDQEAAMRVTEEWLVL</sequence>
<evidence type="ECO:0000313" key="3">
    <source>
        <dbReference type="EMBL" id="KAK4497281.1"/>
    </source>
</evidence>
<dbReference type="Proteomes" id="UP001305779">
    <property type="component" value="Unassembled WGS sequence"/>
</dbReference>
<dbReference type="InterPro" id="IPR019734">
    <property type="entry name" value="TPR_rpt"/>
</dbReference>
<keyword evidence="4" id="KW-1185">Reference proteome</keyword>
<accession>A0ABR0E771</accession>
<feature type="compositionally biased region" description="Polar residues" evidence="2">
    <location>
        <begin position="20"/>
        <end position="35"/>
    </location>
</feature>
<dbReference type="InterPro" id="IPR039340">
    <property type="entry name" value="Tfc4/TFIIIC-102/Sfc4"/>
</dbReference>
<keyword evidence="1" id="KW-0802">TPR repeat</keyword>
<dbReference type="EMBL" id="JAXOVC010000009">
    <property type="protein sequence ID" value="KAK4497281.1"/>
    <property type="molecule type" value="Genomic_DNA"/>
</dbReference>
<feature type="compositionally biased region" description="Polar residues" evidence="2">
    <location>
        <begin position="89"/>
        <end position="101"/>
    </location>
</feature>
<dbReference type="PANTHER" id="PTHR23082:SF0">
    <property type="entry name" value="GENERAL TRANSCRIPTION FACTOR 3C POLYPEPTIDE 3"/>
    <property type="match status" value="1"/>
</dbReference>
<evidence type="ECO:0008006" key="5">
    <source>
        <dbReference type="Google" id="ProtNLM"/>
    </source>
</evidence>
<dbReference type="PROSITE" id="PS50005">
    <property type="entry name" value="TPR"/>
    <property type="match status" value="1"/>
</dbReference>
<dbReference type="InterPro" id="IPR011990">
    <property type="entry name" value="TPR-like_helical_dom_sf"/>
</dbReference>
<protein>
    <recommendedName>
        <fullName evidence="5">TPR-like protein</fullName>
    </recommendedName>
</protein>
<feature type="compositionally biased region" description="Polar residues" evidence="2">
    <location>
        <begin position="1"/>
        <end position="11"/>
    </location>
</feature>
<evidence type="ECO:0000256" key="1">
    <source>
        <dbReference type="PROSITE-ProRule" id="PRU00339"/>
    </source>
</evidence>
<dbReference type="SUPFAM" id="SSF48452">
    <property type="entry name" value="TPR-like"/>
    <property type="match status" value="1"/>
</dbReference>
<feature type="compositionally biased region" description="Polar residues" evidence="2">
    <location>
        <begin position="54"/>
        <end position="68"/>
    </location>
</feature>
<feature type="region of interest" description="Disordered" evidence="2">
    <location>
        <begin position="240"/>
        <end position="274"/>
    </location>
</feature>
<comment type="caution">
    <text evidence="3">The sequence shown here is derived from an EMBL/GenBank/DDBJ whole genome shotgun (WGS) entry which is preliminary data.</text>
</comment>
<gene>
    <name evidence="3" type="ORF">PRZ48_011731</name>
</gene>
<feature type="region of interest" description="Disordered" evidence="2">
    <location>
        <begin position="779"/>
        <end position="853"/>
    </location>
</feature>
<evidence type="ECO:0000256" key="2">
    <source>
        <dbReference type="SAM" id="MobiDB-lite"/>
    </source>
</evidence>
<evidence type="ECO:0000313" key="4">
    <source>
        <dbReference type="Proteomes" id="UP001305779"/>
    </source>
</evidence>
<feature type="compositionally biased region" description="Basic residues" evidence="2">
    <location>
        <begin position="245"/>
        <end position="267"/>
    </location>
</feature>
<feature type="compositionally biased region" description="Low complexity" evidence="2">
    <location>
        <begin position="110"/>
        <end position="119"/>
    </location>
</feature>
<proteinExistence type="predicted"/>
<name>A0ABR0E771_ZASCE</name>
<reference evidence="3 4" key="1">
    <citation type="journal article" date="2023" name="G3 (Bethesda)">
        <title>A chromosome-level genome assembly of Zasmidium syzygii isolated from banana leaves.</title>
        <authorList>
            <person name="van Westerhoven A.C."/>
            <person name="Mehrabi R."/>
            <person name="Talebi R."/>
            <person name="Steentjes M.B.F."/>
            <person name="Corcolon B."/>
            <person name="Chong P.A."/>
            <person name="Kema G.H.J."/>
            <person name="Seidl M.F."/>
        </authorList>
    </citation>
    <scope>NUCLEOTIDE SEQUENCE [LARGE SCALE GENOMIC DNA]</scope>
    <source>
        <strain evidence="3 4">P124</strain>
    </source>
</reference>